<dbReference type="GO" id="GO:0006099">
    <property type="term" value="P:tricarboxylic acid cycle"/>
    <property type="evidence" value="ECO:0007669"/>
    <property type="project" value="TreeGrafter"/>
</dbReference>
<evidence type="ECO:0000256" key="1">
    <source>
        <dbReference type="ARBA" id="ARBA00004141"/>
    </source>
</evidence>
<protein>
    <recommendedName>
        <fullName evidence="9">Amino acid permease/ SLC12A domain-containing protein</fullName>
    </recommendedName>
</protein>
<feature type="transmembrane region" description="Helical" evidence="8">
    <location>
        <begin position="395"/>
        <end position="415"/>
    </location>
</feature>
<dbReference type="PANTHER" id="PTHR12469:SF2">
    <property type="entry name" value="SUCCINATE DEHYDROGENASE ASSEMBLY FACTOR 2, MITOCHONDRIAL"/>
    <property type="match status" value="1"/>
</dbReference>
<dbReference type="InterPro" id="IPR036714">
    <property type="entry name" value="SDH_sf"/>
</dbReference>
<reference evidence="10" key="1">
    <citation type="submission" date="2022-11" db="EMBL/GenBank/DDBJ databases">
        <authorList>
            <person name="Morgan W.R."/>
            <person name="Tartar A."/>
        </authorList>
    </citation>
    <scope>NUCLEOTIDE SEQUENCE</scope>
    <source>
        <strain evidence="10">ARSEF 373</strain>
    </source>
</reference>
<dbReference type="Pfam" id="PF03937">
    <property type="entry name" value="Sdh5"/>
    <property type="match status" value="1"/>
</dbReference>
<feature type="transmembrane region" description="Helical" evidence="8">
    <location>
        <begin position="264"/>
        <end position="284"/>
    </location>
</feature>
<dbReference type="Pfam" id="PF00324">
    <property type="entry name" value="AA_permease"/>
    <property type="match status" value="1"/>
</dbReference>
<evidence type="ECO:0000256" key="5">
    <source>
        <dbReference type="ARBA" id="ARBA00023136"/>
    </source>
</evidence>
<evidence type="ECO:0000256" key="3">
    <source>
        <dbReference type="ARBA" id="ARBA00022989"/>
    </source>
</evidence>
<dbReference type="SUPFAM" id="SSF109910">
    <property type="entry name" value="YgfY-like"/>
    <property type="match status" value="1"/>
</dbReference>
<keyword evidence="6" id="KW-0143">Chaperone</keyword>
<feature type="non-terminal residue" evidence="10">
    <location>
        <position position="1"/>
    </location>
</feature>
<comment type="subcellular location">
    <subcellularLocation>
        <location evidence="1">Membrane</location>
        <topology evidence="1">Multi-pass membrane protein</topology>
    </subcellularLocation>
</comment>
<feature type="transmembrane region" description="Helical" evidence="8">
    <location>
        <begin position="602"/>
        <end position="625"/>
    </location>
</feature>
<dbReference type="Gene3D" id="1.20.1740.10">
    <property type="entry name" value="Amino acid/polyamine transporter I"/>
    <property type="match status" value="1"/>
</dbReference>
<dbReference type="GO" id="GO:0034553">
    <property type="term" value="P:mitochondrial respiratory chain complex II assembly"/>
    <property type="evidence" value="ECO:0007669"/>
    <property type="project" value="TreeGrafter"/>
</dbReference>
<feature type="transmembrane region" description="Helical" evidence="8">
    <location>
        <begin position="575"/>
        <end position="596"/>
    </location>
</feature>
<proteinExistence type="predicted"/>
<sequence>RTRSTTTTTTVMNMATMMATRSALRRALHATAATRRVPGVVGVNAQCVRAFAIVQQPRAVTPEQAERAVSRSEQIRREHFGYKHEFPEESQGEHTVDAEEANRKRIIYRSKQRGWLEVDLLLGSWASQNVMELTAEEVKQYEDILNQETIDIFNYISGKDPVPEHLNTPIMKRLQEYCFSSPLGKASIEGFARNKKPERAIRSNNGSGEGNGLYFRSTQSTPPVIILPDQPHHCCHPMASSSAAAQQSPAVARQVTGTHRVADIWLLGITVVISGQYFGWNVILTAGTSGVLISTVLMGAAYLCFCCCVSEITGVLPFAGGSYGLARCTLGFFPAFLIGCCEAIGYIASVATTMISLAAMVVQLEPSWIGYEPAVIFLLYASVLCVQLLGQRPFWMGNFVLGTTALVIWLIYFFASVGHTDFRANAVGNGTEPLISDAGEFFRVFPFSAWLYLGIEVLNLASDDVTHPKTMIPRAQSSCALTFVVMSIGTVMITLSLPRFDTSLATMSVDPEPMMTGFALGLGASGNTATVVCLPALYACVYGFVWSYTRLLHAMASSRLLPHVLATRSKRYGTAYVAMIVGTVISCIVCVVVLQLATLGSILLSVALLFSFMSYTGQCIGYISLKLSYLSTHRSEFKNPFGILGAVYAICVWLVGIVSLMFCQGNGGKEIIVFGVIVVAIAVFYQVYSKKRQTFSEQENKVLLVAHVMNFNRSRQSASSHQSRRVSTVMGLDRVEALFPRWFSSHKYNAKESRTKTTTVSVSVAASRQDGSSMSRASQAASKSEAKASRVHCTNDVPTRETPPPLEAAVDPVADGAV</sequence>
<keyword evidence="3 8" id="KW-1133">Transmembrane helix</keyword>
<dbReference type="Proteomes" id="UP001146120">
    <property type="component" value="Unassembled WGS sequence"/>
</dbReference>
<dbReference type="PANTHER" id="PTHR12469">
    <property type="entry name" value="PROTEIN EMI5 HOMOLOG, MITOCHONDRIAL"/>
    <property type="match status" value="1"/>
</dbReference>
<evidence type="ECO:0000313" key="10">
    <source>
        <dbReference type="EMBL" id="DAZ94015.1"/>
    </source>
</evidence>
<keyword evidence="2 8" id="KW-0812">Transmembrane</keyword>
<evidence type="ECO:0000313" key="11">
    <source>
        <dbReference type="Proteomes" id="UP001146120"/>
    </source>
</evidence>
<dbReference type="InterPro" id="IPR005631">
    <property type="entry name" value="SDH"/>
</dbReference>
<dbReference type="GO" id="GO:0006121">
    <property type="term" value="P:mitochondrial electron transport, succinate to ubiquinone"/>
    <property type="evidence" value="ECO:0007669"/>
    <property type="project" value="TreeGrafter"/>
</dbReference>
<gene>
    <name evidence="10" type="ORF">N0F65_001626</name>
</gene>
<keyword evidence="11" id="KW-1185">Reference proteome</keyword>
<evidence type="ECO:0000256" key="6">
    <source>
        <dbReference type="ARBA" id="ARBA00023186"/>
    </source>
</evidence>
<dbReference type="Gene3D" id="1.10.150.250">
    <property type="entry name" value="Flavinator of succinate dehydrogenase"/>
    <property type="match status" value="1"/>
</dbReference>
<dbReference type="EMBL" id="DAKRPA010000275">
    <property type="protein sequence ID" value="DAZ94015.1"/>
    <property type="molecule type" value="Genomic_DNA"/>
</dbReference>
<accession>A0AAV2YJ87</accession>
<feature type="transmembrane region" description="Helical" evidence="8">
    <location>
        <begin position="637"/>
        <end position="659"/>
    </location>
</feature>
<evidence type="ECO:0000259" key="9">
    <source>
        <dbReference type="Pfam" id="PF00324"/>
    </source>
</evidence>
<organism evidence="10 11">
    <name type="scientific">Lagenidium giganteum</name>
    <dbReference type="NCBI Taxonomy" id="4803"/>
    <lineage>
        <taxon>Eukaryota</taxon>
        <taxon>Sar</taxon>
        <taxon>Stramenopiles</taxon>
        <taxon>Oomycota</taxon>
        <taxon>Peronosporomycetes</taxon>
        <taxon>Pythiales</taxon>
        <taxon>Pythiaceae</taxon>
    </lineage>
</organism>
<evidence type="ECO:0000256" key="4">
    <source>
        <dbReference type="ARBA" id="ARBA00023128"/>
    </source>
</evidence>
<name>A0AAV2YJ87_9STRA</name>
<dbReference type="AlphaFoldDB" id="A0AAV2YJ87"/>
<feature type="region of interest" description="Disordered" evidence="7">
    <location>
        <begin position="758"/>
        <end position="818"/>
    </location>
</feature>
<evidence type="ECO:0000256" key="7">
    <source>
        <dbReference type="SAM" id="MobiDB-lite"/>
    </source>
</evidence>
<keyword evidence="5 8" id="KW-0472">Membrane</keyword>
<evidence type="ECO:0000256" key="2">
    <source>
        <dbReference type="ARBA" id="ARBA00022692"/>
    </source>
</evidence>
<dbReference type="GO" id="GO:0055085">
    <property type="term" value="P:transmembrane transport"/>
    <property type="evidence" value="ECO:0007669"/>
    <property type="project" value="InterPro"/>
</dbReference>
<dbReference type="GO" id="GO:0005739">
    <property type="term" value="C:mitochondrion"/>
    <property type="evidence" value="ECO:0007669"/>
    <property type="project" value="TreeGrafter"/>
</dbReference>
<feature type="transmembrane region" description="Helical" evidence="8">
    <location>
        <begin position="671"/>
        <end position="688"/>
    </location>
</feature>
<feature type="transmembrane region" description="Helical" evidence="8">
    <location>
        <begin position="291"/>
        <end position="312"/>
    </location>
</feature>
<feature type="compositionally biased region" description="Low complexity" evidence="7">
    <location>
        <begin position="758"/>
        <end position="767"/>
    </location>
</feature>
<evidence type="ECO:0000256" key="8">
    <source>
        <dbReference type="SAM" id="Phobius"/>
    </source>
</evidence>
<feature type="transmembrane region" description="Helical" evidence="8">
    <location>
        <begin position="518"/>
        <end position="545"/>
    </location>
</feature>
<dbReference type="FunFam" id="1.10.150.250:FF:000004">
    <property type="entry name" value="Succinate dehydrogenase assembly factor 2, mitochondrial"/>
    <property type="match status" value="1"/>
</dbReference>
<keyword evidence="4" id="KW-0496">Mitochondrion</keyword>
<reference evidence="10" key="2">
    <citation type="journal article" date="2023" name="Microbiol Resour">
        <title>Decontamination and Annotation of the Draft Genome Sequence of the Oomycete Lagenidium giganteum ARSEF 373.</title>
        <authorList>
            <person name="Morgan W.R."/>
            <person name="Tartar A."/>
        </authorList>
    </citation>
    <scope>NUCLEOTIDE SEQUENCE</scope>
    <source>
        <strain evidence="10">ARSEF 373</strain>
    </source>
</reference>
<dbReference type="InterPro" id="IPR004841">
    <property type="entry name" value="AA-permease/SLC12A_dom"/>
</dbReference>
<feature type="transmembrane region" description="Helical" evidence="8">
    <location>
        <begin position="369"/>
        <end position="389"/>
    </location>
</feature>
<feature type="domain" description="Amino acid permease/ SLC12A" evidence="9">
    <location>
        <begin position="282"/>
        <end position="667"/>
    </location>
</feature>
<feature type="transmembrane region" description="Helical" evidence="8">
    <location>
        <begin position="479"/>
        <end position="498"/>
    </location>
</feature>
<comment type="caution">
    <text evidence="10">The sequence shown here is derived from an EMBL/GenBank/DDBJ whole genome shotgun (WGS) entry which is preliminary data.</text>
</comment>
<dbReference type="GO" id="GO:0016020">
    <property type="term" value="C:membrane"/>
    <property type="evidence" value="ECO:0007669"/>
    <property type="project" value="UniProtKB-SubCell"/>
</dbReference>
<feature type="transmembrane region" description="Helical" evidence="8">
    <location>
        <begin position="332"/>
        <end position="362"/>
    </location>
</feature>